<organism evidence="2 3">
    <name type="scientific">Anthostomella pinea</name>
    <dbReference type="NCBI Taxonomy" id="933095"/>
    <lineage>
        <taxon>Eukaryota</taxon>
        <taxon>Fungi</taxon>
        <taxon>Dikarya</taxon>
        <taxon>Ascomycota</taxon>
        <taxon>Pezizomycotina</taxon>
        <taxon>Sordariomycetes</taxon>
        <taxon>Xylariomycetidae</taxon>
        <taxon>Xylariales</taxon>
        <taxon>Xylariaceae</taxon>
        <taxon>Anthostomella</taxon>
    </lineage>
</organism>
<reference evidence="2" key="1">
    <citation type="submission" date="2023-10" db="EMBL/GenBank/DDBJ databases">
        <authorList>
            <person name="Hackl T."/>
        </authorList>
    </citation>
    <scope>NUCLEOTIDE SEQUENCE</scope>
</reference>
<feature type="compositionally biased region" description="Basic residues" evidence="1">
    <location>
        <begin position="196"/>
        <end position="209"/>
    </location>
</feature>
<evidence type="ECO:0000256" key="1">
    <source>
        <dbReference type="SAM" id="MobiDB-lite"/>
    </source>
</evidence>
<feature type="compositionally biased region" description="Low complexity" evidence="1">
    <location>
        <begin position="11"/>
        <end position="21"/>
    </location>
</feature>
<evidence type="ECO:0000313" key="2">
    <source>
        <dbReference type="EMBL" id="CAJ2504374.1"/>
    </source>
</evidence>
<feature type="compositionally biased region" description="Low complexity" evidence="1">
    <location>
        <begin position="84"/>
        <end position="97"/>
    </location>
</feature>
<feature type="region of interest" description="Disordered" evidence="1">
    <location>
        <begin position="393"/>
        <end position="431"/>
    </location>
</feature>
<accession>A0AAI8VHB0</accession>
<keyword evidence="3" id="KW-1185">Reference proteome</keyword>
<protein>
    <submittedName>
        <fullName evidence="2">Uu.00g117680.m01.CDS01</fullName>
    </submittedName>
</protein>
<dbReference type="EMBL" id="CAUWAG010000006">
    <property type="protein sequence ID" value="CAJ2504374.1"/>
    <property type="molecule type" value="Genomic_DNA"/>
</dbReference>
<proteinExistence type="predicted"/>
<feature type="compositionally biased region" description="Polar residues" evidence="1">
    <location>
        <begin position="210"/>
        <end position="220"/>
    </location>
</feature>
<evidence type="ECO:0000313" key="3">
    <source>
        <dbReference type="Proteomes" id="UP001295740"/>
    </source>
</evidence>
<dbReference type="AlphaFoldDB" id="A0AAI8VHB0"/>
<name>A0AAI8VHB0_9PEZI</name>
<feature type="compositionally biased region" description="Polar residues" evidence="1">
    <location>
        <begin position="259"/>
        <end position="277"/>
    </location>
</feature>
<feature type="region of interest" description="Disordered" evidence="1">
    <location>
        <begin position="154"/>
        <end position="283"/>
    </location>
</feature>
<sequence length="485" mass="53679">MSDEGGPQRSNLPPTTSTTRTRSLDDNFTQTQDISNGPPAGQQEASDEYDPDTRGLGTDAYYPDEPGRAAEQQTGSQLHYSIPDDSSVSSEVSSDSSTNGAPIRDVALGWSGSRPPLPRGEEWKFVGPLPELPTPPGALPATITCIPAYVEDADSEGFAADEEPKLESWSREGYYADSEPATQGKLWPAETDPPKSRRNPAHRDRRFTWQRRSSPTSSAEPSRKSTKRSLRTAGSEPNRATIWNSSDNDSDEYSDSSSRGYTSLSNSHDSSGPSPTRLSFRRQKLVSRLNRNVDRYTTQRAPTYENPFTPRRNVEPYTNLNPRPLYPPQYPPASNYPFSTHYNGYAPQANYGNYNMPNIPYNHYSPYASGPPGYYQQHYPYQRAANPNYFQVPPQAPLDTQASPYGQQPMGDPASGHDNQAKRESPPERLLSGPVILQMPVQNPSAHYKAPVSVDSRANEISFQLSLKPLRSDQGALYSATSEMV</sequence>
<dbReference type="Proteomes" id="UP001295740">
    <property type="component" value="Unassembled WGS sequence"/>
</dbReference>
<gene>
    <name evidence="2" type="ORF">KHLLAP_LOCUS4842</name>
</gene>
<feature type="region of interest" description="Disordered" evidence="1">
    <location>
        <begin position="1"/>
        <end position="129"/>
    </location>
</feature>
<comment type="caution">
    <text evidence="2">The sequence shown here is derived from an EMBL/GenBank/DDBJ whole genome shotgun (WGS) entry which is preliminary data.</text>
</comment>